<evidence type="ECO:0000313" key="4">
    <source>
        <dbReference type="RefSeq" id="XP_022373230.1"/>
    </source>
</evidence>
<sequence>MVGQPLGWPLLPLGLAWVRGADGPQPGLEPWQRHPFPITGWKTLQAAGAGSLRLTSALLSTFSCLSPATAVSSRGHPSPPPSPGGETRGPPPAAERAFKTALNKFLSRQVPPPPLAPAELPQRYGQSALRPSRARRASYSGDEEPFAHPAQNAAAAGRLHCLTTTRAGFSPRPANPRDTSLWKIRELLPQDQKRRLE</sequence>
<evidence type="ECO:0000313" key="3">
    <source>
        <dbReference type="Proteomes" id="UP000248482"/>
    </source>
</evidence>
<feature type="region of interest" description="Disordered" evidence="1">
    <location>
        <begin position="69"/>
        <end position="93"/>
    </location>
</feature>
<reference evidence="4" key="1">
    <citation type="submission" date="2025-08" db="UniProtKB">
        <authorList>
            <consortium name="RefSeq"/>
        </authorList>
    </citation>
    <scope>IDENTIFICATION</scope>
    <source>
        <tissue evidence="4">Blood</tissue>
    </source>
</reference>
<feature type="signal peptide" evidence="2">
    <location>
        <begin position="1"/>
        <end position="20"/>
    </location>
</feature>
<dbReference type="GeneID" id="111156549"/>
<feature type="compositionally biased region" description="Pro residues" evidence="1">
    <location>
        <begin position="77"/>
        <end position="93"/>
    </location>
</feature>
<evidence type="ECO:0000256" key="2">
    <source>
        <dbReference type="SAM" id="SignalP"/>
    </source>
</evidence>
<dbReference type="RefSeq" id="XP_022373230.1">
    <property type="nucleotide sequence ID" value="XM_022517522.1"/>
</dbReference>
<name>A0A2Y9KVR4_ENHLU</name>
<keyword evidence="2" id="KW-0732">Signal</keyword>
<organism evidence="3 4">
    <name type="scientific">Enhydra lutris kenyoni</name>
    <name type="common">northern sea otter</name>
    <dbReference type="NCBI Taxonomy" id="391180"/>
    <lineage>
        <taxon>Eukaryota</taxon>
        <taxon>Metazoa</taxon>
        <taxon>Chordata</taxon>
        <taxon>Craniata</taxon>
        <taxon>Vertebrata</taxon>
        <taxon>Euteleostomi</taxon>
        <taxon>Mammalia</taxon>
        <taxon>Eutheria</taxon>
        <taxon>Laurasiatheria</taxon>
        <taxon>Carnivora</taxon>
        <taxon>Caniformia</taxon>
        <taxon>Musteloidea</taxon>
        <taxon>Mustelidae</taxon>
        <taxon>Lutrinae</taxon>
        <taxon>Enhydra</taxon>
    </lineage>
</organism>
<proteinExistence type="predicted"/>
<dbReference type="AlphaFoldDB" id="A0A2Y9KVR4"/>
<evidence type="ECO:0000256" key="1">
    <source>
        <dbReference type="SAM" id="MobiDB-lite"/>
    </source>
</evidence>
<feature type="region of interest" description="Disordered" evidence="1">
    <location>
        <begin position="107"/>
        <end position="146"/>
    </location>
</feature>
<gene>
    <name evidence="4" type="primary">LOC111156549</name>
</gene>
<dbReference type="Proteomes" id="UP000248482">
    <property type="component" value="Unplaced"/>
</dbReference>
<feature type="chain" id="PRO_5016132814" evidence="2">
    <location>
        <begin position="21"/>
        <end position="197"/>
    </location>
</feature>
<feature type="compositionally biased region" description="Low complexity" evidence="1">
    <location>
        <begin position="117"/>
        <end position="131"/>
    </location>
</feature>
<protein>
    <submittedName>
        <fullName evidence="4">Zinc finger protein 664 isoform X2</fullName>
    </submittedName>
</protein>
<accession>A0A2Y9KVR4</accession>
<keyword evidence="3" id="KW-1185">Reference proteome</keyword>